<organism evidence="8 9">
    <name type="scientific">Corynebacterium accolens</name>
    <dbReference type="NCBI Taxonomy" id="38284"/>
    <lineage>
        <taxon>Bacteria</taxon>
        <taxon>Bacillati</taxon>
        <taxon>Actinomycetota</taxon>
        <taxon>Actinomycetes</taxon>
        <taxon>Mycobacteriales</taxon>
        <taxon>Corynebacteriaceae</taxon>
        <taxon>Corynebacterium</taxon>
    </lineage>
</organism>
<dbReference type="InterPro" id="IPR013189">
    <property type="entry name" value="Glyco_hydro_32_C"/>
</dbReference>
<sequence length="480" mass="52104">MTTHRPELHFTPESGVLEAPAGVLLDGNTWHLFFQYRHELSAPARWGHNYSEEFPFDWLECDDALAPVGGELSLRAGSVAAGEDAINLYFTSVTSTGTSVRLARYTDFNDVCEISDDSNALDPNVVRYGEVAANVTNYSRFRSPSVVPDWVAVDRDEGHEGWLMLALTGHSDAPLPVILRSADGLTWNVEGPLEFDGDPGFNEGEVPANSPIPPVVSPRLVRLRDEVDERIYDVLLVTLERDNRDVSGYLVGRLEGTTFTVASGFQRIDFGHDFSRPRNTNTTEGTILQETRYDEAVVLGLLNGNGRGDDPAAHPSFEEEGWANTLALPRRITLQGGKLFQTPPRGLPDAIRQSERARSWVGVMDVPEGSSVTVTLLDGNGKPSAVITHAGSTLTLDRSMGTAFDSYFKDSAPAVAHLAEGDSDSLTVVVDGATVEVYADGGQVAMGSRVYFDGGCSDIQVETAGEAVIEQSWQRKGSQL</sequence>
<name>A0A2A4ALG7_9CORY</name>
<protein>
    <recommendedName>
        <fullName evidence="2">beta-fructofuranosidase</fullName>
        <ecNumber evidence="2">3.2.1.26</ecNumber>
    </recommendedName>
</protein>
<dbReference type="Gene3D" id="2.60.120.560">
    <property type="entry name" value="Exo-inulinase, domain 1"/>
    <property type="match status" value="1"/>
</dbReference>
<dbReference type="InterPro" id="IPR051214">
    <property type="entry name" value="GH32_Enzymes"/>
</dbReference>
<dbReference type="SUPFAM" id="SSF49899">
    <property type="entry name" value="Concanavalin A-like lectins/glucanases"/>
    <property type="match status" value="1"/>
</dbReference>
<dbReference type="Gene3D" id="2.115.10.20">
    <property type="entry name" value="Glycosyl hydrolase domain, family 43"/>
    <property type="match status" value="1"/>
</dbReference>
<evidence type="ECO:0000256" key="4">
    <source>
        <dbReference type="ARBA" id="ARBA00023295"/>
    </source>
</evidence>
<dbReference type="GO" id="GO:0005975">
    <property type="term" value="P:carbohydrate metabolic process"/>
    <property type="evidence" value="ECO:0007669"/>
    <property type="project" value="InterPro"/>
</dbReference>
<evidence type="ECO:0000256" key="2">
    <source>
        <dbReference type="ARBA" id="ARBA00012758"/>
    </source>
</evidence>
<dbReference type="SMART" id="SM00640">
    <property type="entry name" value="Glyco_32"/>
    <property type="match status" value="1"/>
</dbReference>
<feature type="domain" description="Glycosyl hydrolase family 32 N-terminal" evidence="6">
    <location>
        <begin position="9"/>
        <end position="343"/>
    </location>
</feature>
<evidence type="ECO:0000313" key="8">
    <source>
        <dbReference type="EMBL" id="PCC83244.1"/>
    </source>
</evidence>
<comment type="caution">
    <text evidence="8">The sequence shown here is derived from an EMBL/GenBank/DDBJ whole genome shotgun (WGS) entry which is preliminary data.</text>
</comment>
<evidence type="ECO:0000259" key="7">
    <source>
        <dbReference type="Pfam" id="PF08244"/>
    </source>
</evidence>
<reference evidence="8 9" key="1">
    <citation type="submission" date="2017-09" db="EMBL/GenBank/DDBJ databases">
        <title>Draft Genome Sequence of Corynebacterium accolens AH4003.</title>
        <authorList>
            <person name="Chen Y."/>
            <person name="Oosthuysen W.F."/>
            <person name="Kelley S."/>
            <person name="Horswill A."/>
        </authorList>
    </citation>
    <scope>NUCLEOTIDE SEQUENCE [LARGE SCALE GENOMIC DNA]</scope>
    <source>
        <strain evidence="8 9">AH4003</strain>
    </source>
</reference>
<dbReference type="Proteomes" id="UP000218690">
    <property type="component" value="Unassembled WGS sequence"/>
</dbReference>
<gene>
    <name evidence="8" type="ORF">COM45_05500</name>
</gene>
<proteinExistence type="inferred from homology"/>
<keyword evidence="3 5" id="KW-0378">Hydrolase</keyword>
<evidence type="ECO:0000259" key="6">
    <source>
        <dbReference type="Pfam" id="PF00251"/>
    </source>
</evidence>
<dbReference type="InterPro" id="IPR001362">
    <property type="entry name" value="Glyco_hydro_32"/>
</dbReference>
<accession>A0A2A4ALG7</accession>
<dbReference type="PANTHER" id="PTHR43101">
    <property type="entry name" value="BETA-FRUCTOSIDASE"/>
    <property type="match status" value="1"/>
</dbReference>
<dbReference type="SUPFAM" id="SSF75005">
    <property type="entry name" value="Arabinanase/levansucrase/invertase"/>
    <property type="match status" value="1"/>
</dbReference>
<dbReference type="EMBL" id="NWBP01000016">
    <property type="protein sequence ID" value="PCC83244.1"/>
    <property type="molecule type" value="Genomic_DNA"/>
</dbReference>
<evidence type="ECO:0000256" key="5">
    <source>
        <dbReference type="RuleBase" id="RU362110"/>
    </source>
</evidence>
<dbReference type="EC" id="3.2.1.26" evidence="2"/>
<dbReference type="Pfam" id="PF08244">
    <property type="entry name" value="Glyco_hydro_32C"/>
    <property type="match status" value="1"/>
</dbReference>
<dbReference type="InterPro" id="IPR023296">
    <property type="entry name" value="Glyco_hydro_beta-prop_sf"/>
</dbReference>
<feature type="domain" description="Glycosyl hydrolase family 32 C-terminal" evidence="7">
    <location>
        <begin position="390"/>
        <end position="465"/>
    </location>
</feature>
<keyword evidence="4 5" id="KW-0326">Glycosidase</keyword>
<dbReference type="InterPro" id="IPR013320">
    <property type="entry name" value="ConA-like_dom_sf"/>
</dbReference>
<dbReference type="Pfam" id="PF00251">
    <property type="entry name" value="Glyco_hydro_32N"/>
    <property type="match status" value="1"/>
</dbReference>
<dbReference type="AlphaFoldDB" id="A0A2A4ALG7"/>
<dbReference type="PANTHER" id="PTHR43101:SF1">
    <property type="entry name" value="BETA-FRUCTOSIDASE"/>
    <property type="match status" value="1"/>
</dbReference>
<dbReference type="InterPro" id="IPR013148">
    <property type="entry name" value="Glyco_hydro_32_N"/>
</dbReference>
<evidence type="ECO:0000256" key="3">
    <source>
        <dbReference type="ARBA" id="ARBA00022801"/>
    </source>
</evidence>
<comment type="similarity">
    <text evidence="1 5">Belongs to the glycosyl hydrolase 32 family.</text>
</comment>
<evidence type="ECO:0000256" key="1">
    <source>
        <dbReference type="ARBA" id="ARBA00009902"/>
    </source>
</evidence>
<evidence type="ECO:0000313" key="9">
    <source>
        <dbReference type="Proteomes" id="UP000218690"/>
    </source>
</evidence>
<dbReference type="GO" id="GO:0004564">
    <property type="term" value="F:beta-fructofuranosidase activity"/>
    <property type="evidence" value="ECO:0007669"/>
    <property type="project" value="UniProtKB-EC"/>
</dbReference>